<accession>A0A0G4P2A4</accession>
<keyword evidence="2" id="KW-1185">Reference proteome</keyword>
<gene>
    <name evidence="1" type="ORF">PCAMFM013_S004g000397</name>
</gene>
<dbReference type="Proteomes" id="UP000053732">
    <property type="component" value="Unassembled WGS sequence"/>
</dbReference>
<protein>
    <submittedName>
        <fullName evidence="1">7TM GPCR, rhodopsin-like</fullName>
    </submittedName>
</protein>
<name>A0A0G4P2A4_PENC3</name>
<sequence length="402" mass="46769">MARLRQLRTKYLSWPRGRDQIPNLQPLHLTFPHLQIRRPNILSGLVAELLLSIADFLPPEDIYCLSLCNRRLLATFESWRKHEKLEKKIRLSFLNRLERDSPEYFTCYGCCVLHKYDNGAKNLGVSGPVVQQISLHRFSCMRTRNGQFIPEMAMSIYQKYLKSYAENEVCFIHLQLAMRRYHYGPQYGIHPSALYFTGVTVHIISTALHSFEAQMCIDFRSPVLCLRIQDIMSVRHLRADQLVSDKDKQVPPQIYQICAHIGYDELLASIEEFVDIYCKRRTLPLFRTTCDKCNTEYQLELREYGKDNLAYMMARWINLGPGRSPDDPQWKAHSLGAQDVPFILGIGHVLSSPRVLFEASTTTSLDRLSTQNLHYLTDRNYRSVMKQLHDSPPSWGLWNEPV</sequence>
<evidence type="ECO:0000313" key="1">
    <source>
        <dbReference type="EMBL" id="CRL20456.1"/>
    </source>
</evidence>
<dbReference type="EMBL" id="HG793137">
    <property type="protein sequence ID" value="CRL20456.1"/>
    <property type="molecule type" value="Genomic_DNA"/>
</dbReference>
<proteinExistence type="predicted"/>
<dbReference type="STRING" id="1429867.A0A0G4P2A4"/>
<dbReference type="AlphaFoldDB" id="A0A0G4P2A4"/>
<organism evidence="1 2">
    <name type="scientific">Penicillium camemberti (strain FM 013)</name>
    <dbReference type="NCBI Taxonomy" id="1429867"/>
    <lineage>
        <taxon>Eukaryota</taxon>
        <taxon>Fungi</taxon>
        <taxon>Dikarya</taxon>
        <taxon>Ascomycota</taxon>
        <taxon>Pezizomycotina</taxon>
        <taxon>Eurotiomycetes</taxon>
        <taxon>Eurotiomycetidae</taxon>
        <taxon>Eurotiales</taxon>
        <taxon>Aspergillaceae</taxon>
        <taxon>Penicillium</taxon>
    </lineage>
</organism>
<evidence type="ECO:0000313" key="2">
    <source>
        <dbReference type="Proteomes" id="UP000053732"/>
    </source>
</evidence>
<reference evidence="1 2" key="1">
    <citation type="journal article" date="2014" name="Nat. Commun.">
        <title>Multiple recent horizontal transfers of a large genomic region in cheese making fungi.</title>
        <authorList>
            <person name="Cheeseman K."/>
            <person name="Ropars J."/>
            <person name="Renault P."/>
            <person name="Dupont J."/>
            <person name="Gouzy J."/>
            <person name="Branca A."/>
            <person name="Abraham A.L."/>
            <person name="Ceppi M."/>
            <person name="Conseiller E."/>
            <person name="Debuchy R."/>
            <person name="Malagnac F."/>
            <person name="Goarin A."/>
            <person name="Silar P."/>
            <person name="Lacoste S."/>
            <person name="Sallet E."/>
            <person name="Bensimon A."/>
            <person name="Giraud T."/>
            <person name="Brygoo Y."/>
        </authorList>
    </citation>
    <scope>NUCLEOTIDE SEQUENCE [LARGE SCALE GENOMIC DNA]</scope>
    <source>
        <strain evidence="2">FM 013</strain>
    </source>
</reference>